<gene>
    <name evidence="1" type="ORF">CDAR_582411</name>
</gene>
<protein>
    <submittedName>
        <fullName evidence="1">Uncharacterized protein</fullName>
    </submittedName>
</protein>
<sequence length="116" mass="12886">MELNPCDISNFYTTVFIRECIDDNPSQPSAIAGRGTSLIHTGSFAFVSNPPPPFPFRMATNAPIILERPCPVSYAADAHISNNPNVRKMARFSNSLLSELWGREYSLNFPNRGLPK</sequence>
<dbReference type="AlphaFoldDB" id="A0AAV4RJL3"/>
<dbReference type="Proteomes" id="UP001054837">
    <property type="component" value="Unassembled WGS sequence"/>
</dbReference>
<dbReference type="EMBL" id="BPLQ01006238">
    <property type="protein sequence ID" value="GIY20946.1"/>
    <property type="molecule type" value="Genomic_DNA"/>
</dbReference>
<organism evidence="1 2">
    <name type="scientific">Caerostris darwini</name>
    <dbReference type="NCBI Taxonomy" id="1538125"/>
    <lineage>
        <taxon>Eukaryota</taxon>
        <taxon>Metazoa</taxon>
        <taxon>Ecdysozoa</taxon>
        <taxon>Arthropoda</taxon>
        <taxon>Chelicerata</taxon>
        <taxon>Arachnida</taxon>
        <taxon>Araneae</taxon>
        <taxon>Araneomorphae</taxon>
        <taxon>Entelegynae</taxon>
        <taxon>Araneoidea</taxon>
        <taxon>Araneidae</taxon>
        <taxon>Caerostris</taxon>
    </lineage>
</organism>
<name>A0AAV4RJL3_9ARAC</name>
<accession>A0AAV4RJL3</accession>
<proteinExistence type="predicted"/>
<reference evidence="1 2" key="1">
    <citation type="submission" date="2021-06" db="EMBL/GenBank/DDBJ databases">
        <title>Caerostris darwini draft genome.</title>
        <authorList>
            <person name="Kono N."/>
            <person name="Arakawa K."/>
        </authorList>
    </citation>
    <scope>NUCLEOTIDE SEQUENCE [LARGE SCALE GENOMIC DNA]</scope>
</reference>
<comment type="caution">
    <text evidence="1">The sequence shown here is derived from an EMBL/GenBank/DDBJ whole genome shotgun (WGS) entry which is preliminary data.</text>
</comment>
<keyword evidence="2" id="KW-1185">Reference proteome</keyword>
<evidence type="ECO:0000313" key="1">
    <source>
        <dbReference type="EMBL" id="GIY20946.1"/>
    </source>
</evidence>
<evidence type="ECO:0000313" key="2">
    <source>
        <dbReference type="Proteomes" id="UP001054837"/>
    </source>
</evidence>